<reference evidence="5" key="1">
    <citation type="submission" date="2017-02" db="UniProtKB">
        <authorList>
            <consortium name="WormBaseParasite"/>
        </authorList>
    </citation>
    <scope>IDENTIFICATION</scope>
</reference>
<dbReference type="PANTHER" id="PTHR43690:SF18">
    <property type="entry name" value="INSULIN-DEGRADING ENZYME-RELATED"/>
    <property type="match status" value="1"/>
</dbReference>
<reference evidence="3 4" key="2">
    <citation type="submission" date="2018-11" db="EMBL/GenBank/DDBJ databases">
        <authorList>
            <consortium name="Pathogen Informatics"/>
        </authorList>
    </citation>
    <scope>NUCLEOTIDE SEQUENCE [LARGE SCALE GENOMIC DNA]</scope>
</reference>
<evidence type="ECO:0000313" key="4">
    <source>
        <dbReference type="Proteomes" id="UP000282613"/>
    </source>
</evidence>
<gene>
    <name evidence="3" type="ORF">TASK_LOCUS2395</name>
</gene>
<dbReference type="InterPro" id="IPR032632">
    <property type="entry name" value="Peptidase_M16_M"/>
</dbReference>
<organism evidence="5">
    <name type="scientific">Taenia asiatica</name>
    <name type="common">Asian tapeworm</name>
    <dbReference type="NCBI Taxonomy" id="60517"/>
    <lineage>
        <taxon>Eukaryota</taxon>
        <taxon>Metazoa</taxon>
        <taxon>Spiralia</taxon>
        <taxon>Lophotrochozoa</taxon>
        <taxon>Platyhelminthes</taxon>
        <taxon>Cestoda</taxon>
        <taxon>Eucestoda</taxon>
        <taxon>Cyclophyllidea</taxon>
        <taxon>Taeniidae</taxon>
        <taxon>Taenia</taxon>
    </lineage>
</organism>
<name>A0A0R3VYA0_TAEAS</name>
<dbReference type="STRING" id="60517.A0A0R3VYA0"/>
<dbReference type="Proteomes" id="UP000282613">
    <property type="component" value="Unassembled WGS sequence"/>
</dbReference>
<dbReference type="WBParaSite" id="TASK_0000239401-mRNA-1">
    <property type="protein sequence ID" value="TASK_0000239401-mRNA-1"/>
    <property type="gene ID" value="TASK_0000239401"/>
</dbReference>
<accession>A0A0R3VYA0</accession>
<dbReference type="SUPFAM" id="SSF63411">
    <property type="entry name" value="LuxS/MPP-like metallohydrolase"/>
    <property type="match status" value="1"/>
</dbReference>
<dbReference type="Gene3D" id="3.30.830.10">
    <property type="entry name" value="Metalloenzyme, LuxS/M16 peptidase-like"/>
    <property type="match status" value="1"/>
</dbReference>
<dbReference type="Pfam" id="PF16187">
    <property type="entry name" value="Peptidase_M16_M"/>
    <property type="match status" value="1"/>
</dbReference>
<dbReference type="InterPro" id="IPR011249">
    <property type="entry name" value="Metalloenz_LuxS/M16"/>
</dbReference>
<dbReference type="OrthoDB" id="4953at2759"/>
<evidence type="ECO:0000256" key="1">
    <source>
        <dbReference type="ARBA" id="ARBA00022723"/>
    </source>
</evidence>
<feature type="domain" description="Peptidase M16 middle/third" evidence="2">
    <location>
        <begin position="71"/>
        <end position="160"/>
    </location>
</feature>
<dbReference type="InterPro" id="IPR050626">
    <property type="entry name" value="Peptidase_M16"/>
</dbReference>
<proteinExistence type="predicted"/>
<dbReference type="PANTHER" id="PTHR43690">
    <property type="entry name" value="NARDILYSIN"/>
    <property type="match status" value="1"/>
</dbReference>
<evidence type="ECO:0000313" key="3">
    <source>
        <dbReference type="EMBL" id="VDK25063.1"/>
    </source>
</evidence>
<keyword evidence="1" id="KW-0479">Metal-binding</keyword>
<keyword evidence="4" id="KW-1185">Reference proteome</keyword>
<sequence length="167" mass="19057">MTSLFGINIELSELGRSAPITVADHVFSYLQMLRDAADFSLANPSATTAPWGDRTFASLVPEFEKLWASNFRFQEPLEPLTNVRKVAMAMRKFQPHEVFVAESLILEPDLKTYVDVVRYLTPEKAIIVVSLPELNAHSMADTKEEVFHREPWFDIRYSIDGTSYFIP</sequence>
<dbReference type="AlphaFoldDB" id="A0A0R3VYA0"/>
<evidence type="ECO:0000259" key="2">
    <source>
        <dbReference type="Pfam" id="PF16187"/>
    </source>
</evidence>
<dbReference type="GO" id="GO:0046872">
    <property type="term" value="F:metal ion binding"/>
    <property type="evidence" value="ECO:0007669"/>
    <property type="project" value="UniProtKB-KW"/>
</dbReference>
<protein>
    <submittedName>
        <fullName evidence="5">Peptidase_M16_M domain-containing protein</fullName>
    </submittedName>
</protein>
<dbReference type="EMBL" id="UYRS01001578">
    <property type="protein sequence ID" value="VDK25063.1"/>
    <property type="molecule type" value="Genomic_DNA"/>
</dbReference>
<evidence type="ECO:0000313" key="5">
    <source>
        <dbReference type="WBParaSite" id="TASK_0000239401-mRNA-1"/>
    </source>
</evidence>